<name>A0A0E9VFR9_ANGAN</name>
<organism evidence="1">
    <name type="scientific">Anguilla anguilla</name>
    <name type="common">European freshwater eel</name>
    <name type="synonym">Muraena anguilla</name>
    <dbReference type="NCBI Taxonomy" id="7936"/>
    <lineage>
        <taxon>Eukaryota</taxon>
        <taxon>Metazoa</taxon>
        <taxon>Chordata</taxon>
        <taxon>Craniata</taxon>
        <taxon>Vertebrata</taxon>
        <taxon>Euteleostomi</taxon>
        <taxon>Actinopterygii</taxon>
        <taxon>Neopterygii</taxon>
        <taxon>Teleostei</taxon>
        <taxon>Anguilliformes</taxon>
        <taxon>Anguillidae</taxon>
        <taxon>Anguilla</taxon>
    </lineage>
</organism>
<proteinExistence type="predicted"/>
<sequence length="27" mass="3103">MKNNNLSSVNGYGYGHLQAKKYNIKIF</sequence>
<evidence type="ECO:0000313" key="1">
    <source>
        <dbReference type="EMBL" id="JAH76841.1"/>
    </source>
</evidence>
<reference evidence="1" key="1">
    <citation type="submission" date="2014-11" db="EMBL/GenBank/DDBJ databases">
        <authorList>
            <person name="Amaro Gonzalez C."/>
        </authorList>
    </citation>
    <scope>NUCLEOTIDE SEQUENCE</scope>
</reference>
<dbReference type="EMBL" id="GBXM01031736">
    <property type="protein sequence ID" value="JAH76841.1"/>
    <property type="molecule type" value="Transcribed_RNA"/>
</dbReference>
<protein>
    <submittedName>
        <fullName evidence="1">Uncharacterized protein</fullName>
    </submittedName>
</protein>
<accession>A0A0E9VFR9</accession>
<dbReference type="AlphaFoldDB" id="A0A0E9VFR9"/>
<reference evidence="1" key="2">
    <citation type="journal article" date="2015" name="Fish Shellfish Immunol.">
        <title>Early steps in the European eel (Anguilla anguilla)-Vibrio vulnificus interaction in the gills: Role of the RtxA13 toxin.</title>
        <authorList>
            <person name="Callol A."/>
            <person name="Pajuelo D."/>
            <person name="Ebbesson L."/>
            <person name="Teles M."/>
            <person name="MacKenzie S."/>
            <person name="Amaro C."/>
        </authorList>
    </citation>
    <scope>NUCLEOTIDE SEQUENCE</scope>
</reference>